<gene>
    <name evidence="1" type="ORF">MGAL_10B042822</name>
</gene>
<evidence type="ECO:0000313" key="1">
    <source>
        <dbReference type="EMBL" id="VDI82353.1"/>
    </source>
</evidence>
<dbReference type="EMBL" id="UYJE01010342">
    <property type="protein sequence ID" value="VDI82353.1"/>
    <property type="molecule type" value="Genomic_DNA"/>
</dbReference>
<keyword evidence="2" id="KW-1185">Reference proteome</keyword>
<evidence type="ECO:0000313" key="2">
    <source>
        <dbReference type="Proteomes" id="UP000596742"/>
    </source>
</evidence>
<comment type="caution">
    <text evidence="1">The sequence shown here is derived from an EMBL/GenBank/DDBJ whole genome shotgun (WGS) entry which is preliminary data.</text>
</comment>
<organism evidence="1 2">
    <name type="scientific">Mytilus galloprovincialis</name>
    <name type="common">Mediterranean mussel</name>
    <dbReference type="NCBI Taxonomy" id="29158"/>
    <lineage>
        <taxon>Eukaryota</taxon>
        <taxon>Metazoa</taxon>
        <taxon>Spiralia</taxon>
        <taxon>Lophotrochozoa</taxon>
        <taxon>Mollusca</taxon>
        <taxon>Bivalvia</taxon>
        <taxon>Autobranchia</taxon>
        <taxon>Pteriomorphia</taxon>
        <taxon>Mytilida</taxon>
        <taxon>Mytiloidea</taxon>
        <taxon>Mytilidae</taxon>
        <taxon>Mytilinae</taxon>
        <taxon>Mytilus</taxon>
    </lineage>
</organism>
<name>A0A8B6HND9_MYTGA</name>
<reference evidence="1" key="1">
    <citation type="submission" date="2018-11" db="EMBL/GenBank/DDBJ databases">
        <authorList>
            <person name="Alioto T."/>
            <person name="Alioto T."/>
        </authorList>
    </citation>
    <scope>NUCLEOTIDE SEQUENCE</scope>
</reference>
<dbReference type="AlphaFoldDB" id="A0A8B6HND9"/>
<sequence length="403" mass="45424">MATQTINACMPNIKSTNCKRHNVDLCDDDEQRALAFGWMASYNQRAVCVRIVSPVVKNKIARKPKHVKFITREDSSCEGPGYEYIEAGIWSYKDFYGWLARYLEGFEISQLKDEYWNKISQWIELLDYKYELVGSVMQWVTNSTMTAEALKKKASEIKLSTGQQKYLSHFGAALKCDMKKGTAKAWMEQLVQKIVQTTGNDIDDVSCIAPSHHCSSNTIIESICGDLEDVMTQMEFNAPFVQTHDGSLTSNLSSLSLESYSASSNTSAETGTSCKKVSKCKVVPDLCVAIADDPGSFPLVVEMKPAYSEKEGYFQNMTKMLSRLFFQDAVFGLVVTPRSYQMSAIVKHGNKLHYLDSPEIPFVFLDQNGKGKLDLNSLDHLYTFINSVLKWAFKTRCISKKID</sequence>
<proteinExistence type="predicted"/>
<protein>
    <submittedName>
        <fullName evidence="1">Uncharacterized protein</fullName>
    </submittedName>
</protein>
<dbReference type="OrthoDB" id="6083145at2759"/>
<accession>A0A8B6HND9</accession>
<dbReference type="Proteomes" id="UP000596742">
    <property type="component" value="Unassembled WGS sequence"/>
</dbReference>